<name>A0A2G9Q2H0_AQUCT</name>
<sequence length="45" mass="5107">MTYSRWFLRMLNRLQTPGCYDAAAPLVSPTKNLRGAIPKTHITSE</sequence>
<keyword evidence="2" id="KW-1185">Reference proteome</keyword>
<reference evidence="2" key="1">
    <citation type="journal article" date="2017" name="Nat. Commun.">
        <title>The North American bullfrog draft genome provides insight into hormonal regulation of long noncoding RNA.</title>
        <authorList>
            <person name="Hammond S.A."/>
            <person name="Warren R.L."/>
            <person name="Vandervalk B.P."/>
            <person name="Kucuk E."/>
            <person name="Khan H."/>
            <person name="Gibb E.A."/>
            <person name="Pandoh P."/>
            <person name="Kirk H."/>
            <person name="Zhao Y."/>
            <person name="Jones M."/>
            <person name="Mungall A.J."/>
            <person name="Coope R."/>
            <person name="Pleasance S."/>
            <person name="Moore R.A."/>
            <person name="Holt R.A."/>
            <person name="Round J.M."/>
            <person name="Ohora S."/>
            <person name="Walle B.V."/>
            <person name="Veldhoen N."/>
            <person name="Helbing C.C."/>
            <person name="Birol I."/>
        </authorList>
    </citation>
    <scope>NUCLEOTIDE SEQUENCE [LARGE SCALE GENOMIC DNA]</scope>
</reference>
<accession>A0A2G9Q2H0</accession>
<evidence type="ECO:0000313" key="1">
    <source>
        <dbReference type="EMBL" id="PIO09808.1"/>
    </source>
</evidence>
<dbReference type="AlphaFoldDB" id="A0A2G9Q2H0"/>
<protein>
    <submittedName>
        <fullName evidence="1">Uncharacterized protein</fullName>
    </submittedName>
</protein>
<evidence type="ECO:0000313" key="2">
    <source>
        <dbReference type="Proteomes" id="UP000228934"/>
    </source>
</evidence>
<proteinExistence type="predicted"/>
<dbReference type="EMBL" id="KZ058377">
    <property type="protein sequence ID" value="PIO09808.1"/>
    <property type="molecule type" value="Genomic_DNA"/>
</dbReference>
<gene>
    <name evidence="1" type="ORF">AB205_0116360</name>
</gene>
<dbReference type="Proteomes" id="UP000228934">
    <property type="component" value="Unassembled WGS sequence"/>
</dbReference>
<organism evidence="1 2">
    <name type="scientific">Aquarana catesbeiana</name>
    <name type="common">American bullfrog</name>
    <name type="synonym">Rana catesbeiana</name>
    <dbReference type="NCBI Taxonomy" id="8400"/>
    <lineage>
        <taxon>Eukaryota</taxon>
        <taxon>Metazoa</taxon>
        <taxon>Chordata</taxon>
        <taxon>Craniata</taxon>
        <taxon>Vertebrata</taxon>
        <taxon>Euteleostomi</taxon>
        <taxon>Amphibia</taxon>
        <taxon>Batrachia</taxon>
        <taxon>Anura</taxon>
        <taxon>Neobatrachia</taxon>
        <taxon>Ranoidea</taxon>
        <taxon>Ranidae</taxon>
        <taxon>Aquarana</taxon>
    </lineage>
</organism>